<keyword evidence="3" id="KW-1185">Reference proteome</keyword>
<evidence type="ECO:0000259" key="1">
    <source>
        <dbReference type="Pfam" id="PF01872"/>
    </source>
</evidence>
<organism evidence="2 3">
    <name type="scientific">Zhihengliuella alba</name>
    <dbReference type="NCBI Taxonomy" id="547018"/>
    <lineage>
        <taxon>Bacteria</taxon>
        <taxon>Bacillati</taxon>
        <taxon>Actinomycetota</taxon>
        <taxon>Actinomycetes</taxon>
        <taxon>Micrococcales</taxon>
        <taxon>Micrococcaceae</taxon>
        <taxon>Zhihengliuella</taxon>
    </lineage>
</organism>
<reference evidence="3" key="1">
    <citation type="journal article" date="2019" name="Int. J. Syst. Evol. Microbiol.">
        <title>The Global Catalogue of Microorganisms (GCM) 10K type strain sequencing project: providing services to taxonomists for standard genome sequencing and annotation.</title>
        <authorList>
            <consortium name="The Broad Institute Genomics Platform"/>
            <consortium name="The Broad Institute Genome Sequencing Center for Infectious Disease"/>
            <person name="Wu L."/>
            <person name="Ma J."/>
        </authorList>
    </citation>
    <scope>NUCLEOTIDE SEQUENCE [LARGE SCALE GENOMIC DNA]</scope>
    <source>
        <strain evidence="3">JCM 16961</strain>
    </source>
</reference>
<evidence type="ECO:0000313" key="3">
    <source>
        <dbReference type="Proteomes" id="UP001501536"/>
    </source>
</evidence>
<dbReference type="PANTHER" id="PTHR38011">
    <property type="entry name" value="DIHYDROFOLATE REDUCTASE FAMILY PROTEIN (AFU_ORTHOLOGUE AFUA_8G06820)"/>
    <property type="match status" value="1"/>
</dbReference>
<dbReference type="SUPFAM" id="SSF53597">
    <property type="entry name" value="Dihydrofolate reductase-like"/>
    <property type="match status" value="1"/>
</dbReference>
<dbReference type="Proteomes" id="UP001501536">
    <property type="component" value="Unassembled WGS sequence"/>
</dbReference>
<sequence>MTRFRYYVAASVDGYIADEHESLDWLTPFEEAEGVEPAMNEFFEQVGAVVMGAATYTWLLSHSPVWPYAEMPAWVFTHRELPAVPDADITFVRGEPSEWAPDIADAAGAKDVWVMGGGSLAGQMIEAGHVDQLVLTTVPVILGGGRRLFATRGHIALERTGSRAFGSGVVEDSYDVVKPPADDARD</sequence>
<dbReference type="InterPro" id="IPR024072">
    <property type="entry name" value="DHFR-like_dom_sf"/>
</dbReference>
<gene>
    <name evidence="2" type="ORF">GCM10022377_05590</name>
</gene>
<dbReference type="PANTHER" id="PTHR38011:SF11">
    <property type="entry name" value="2,5-DIAMINO-6-RIBOSYLAMINO-4(3H)-PYRIMIDINONE 5'-PHOSPHATE REDUCTASE"/>
    <property type="match status" value="1"/>
</dbReference>
<protein>
    <submittedName>
        <fullName evidence="2">Dihydrofolate reductase family protein</fullName>
    </submittedName>
</protein>
<dbReference type="InterPro" id="IPR050765">
    <property type="entry name" value="Riboflavin_Biosynth_HTPR"/>
</dbReference>
<accession>A0ABP7CW48</accession>
<comment type="caution">
    <text evidence="2">The sequence shown here is derived from an EMBL/GenBank/DDBJ whole genome shotgun (WGS) entry which is preliminary data.</text>
</comment>
<dbReference type="Pfam" id="PF01872">
    <property type="entry name" value="RibD_C"/>
    <property type="match status" value="1"/>
</dbReference>
<name>A0ABP7CW48_9MICC</name>
<dbReference type="RefSeq" id="WP_344879626.1">
    <property type="nucleotide sequence ID" value="NZ_BAABCJ010000001.1"/>
</dbReference>
<dbReference type="Gene3D" id="3.40.430.10">
    <property type="entry name" value="Dihydrofolate Reductase, subunit A"/>
    <property type="match status" value="1"/>
</dbReference>
<feature type="domain" description="Bacterial bifunctional deaminase-reductase C-terminal" evidence="1">
    <location>
        <begin position="8"/>
        <end position="170"/>
    </location>
</feature>
<dbReference type="InterPro" id="IPR002734">
    <property type="entry name" value="RibDG_C"/>
</dbReference>
<proteinExistence type="predicted"/>
<dbReference type="EMBL" id="BAABCJ010000001">
    <property type="protein sequence ID" value="GAA3695643.1"/>
    <property type="molecule type" value="Genomic_DNA"/>
</dbReference>
<evidence type="ECO:0000313" key="2">
    <source>
        <dbReference type="EMBL" id="GAA3695643.1"/>
    </source>
</evidence>